<protein>
    <submittedName>
        <fullName evidence="1">Uncharacterized protein</fullName>
    </submittedName>
</protein>
<dbReference type="AlphaFoldDB" id="A0A2M7XYY5"/>
<evidence type="ECO:0000313" key="1">
    <source>
        <dbReference type="EMBL" id="PJA55953.1"/>
    </source>
</evidence>
<reference evidence="2" key="1">
    <citation type="submission" date="2017-09" db="EMBL/GenBank/DDBJ databases">
        <title>Depth-based differentiation of microbial function through sediment-hosted aquifers and enrichment of novel symbionts in the deep terrestrial subsurface.</title>
        <authorList>
            <person name="Probst A.J."/>
            <person name="Ladd B."/>
            <person name="Jarett J.K."/>
            <person name="Geller-Mcgrath D.E."/>
            <person name="Sieber C.M.K."/>
            <person name="Emerson J.B."/>
            <person name="Anantharaman K."/>
            <person name="Thomas B.C."/>
            <person name="Malmstrom R."/>
            <person name="Stieglmeier M."/>
            <person name="Klingl A."/>
            <person name="Woyke T."/>
            <person name="Ryan C.M."/>
            <person name="Banfield J.F."/>
        </authorList>
    </citation>
    <scope>NUCLEOTIDE SEQUENCE [LARGE SCALE GENOMIC DNA]</scope>
</reference>
<accession>A0A2M7XYY5</accession>
<comment type="caution">
    <text evidence="1">The sequence shown here is derived from an EMBL/GenBank/DDBJ whole genome shotgun (WGS) entry which is preliminary data.</text>
</comment>
<dbReference type="EMBL" id="PFWL01000039">
    <property type="protein sequence ID" value="PJA55953.1"/>
    <property type="molecule type" value="Genomic_DNA"/>
</dbReference>
<dbReference type="Proteomes" id="UP000229647">
    <property type="component" value="Unassembled WGS sequence"/>
</dbReference>
<sequence length="61" mass="6628">MLENAIAPDAKIGLIRPIIATGISITLYAKAQNKLSLIVFIVCLDSLIVETTEIKFLLTNV</sequence>
<evidence type="ECO:0000313" key="2">
    <source>
        <dbReference type="Proteomes" id="UP000229647"/>
    </source>
</evidence>
<proteinExistence type="predicted"/>
<organism evidence="1 2">
    <name type="scientific">Candidatus Roizmanbacteria bacterium CG_4_9_14_3_um_filter_33_18</name>
    <dbReference type="NCBI Taxonomy" id="1974841"/>
    <lineage>
        <taxon>Bacteria</taxon>
        <taxon>Candidatus Roizmaniibacteriota</taxon>
    </lineage>
</organism>
<name>A0A2M7XYY5_9BACT</name>
<feature type="non-terminal residue" evidence="1">
    <location>
        <position position="61"/>
    </location>
</feature>
<gene>
    <name evidence="1" type="ORF">CO165_00850</name>
</gene>